<feature type="transmembrane region" description="Helical" evidence="6">
    <location>
        <begin position="51"/>
        <end position="68"/>
    </location>
</feature>
<evidence type="ECO:0000259" key="7">
    <source>
        <dbReference type="Pfam" id="PF14378"/>
    </source>
</evidence>
<feature type="transmembrane region" description="Helical" evidence="6">
    <location>
        <begin position="149"/>
        <end position="166"/>
    </location>
</feature>
<evidence type="ECO:0000256" key="2">
    <source>
        <dbReference type="ARBA" id="ARBA00022692"/>
    </source>
</evidence>
<feature type="transmembrane region" description="Helical" evidence="6">
    <location>
        <begin position="211"/>
        <end position="230"/>
    </location>
</feature>
<keyword evidence="4 6" id="KW-0472">Membrane</keyword>
<feature type="compositionally biased region" description="Gly residues" evidence="5">
    <location>
        <begin position="293"/>
        <end position="308"/>
    </location>
</feature>
<dbReference type="Pfam" id="PF14378">
    <property type="entry name" value="PAP2_3"/>
    <property type="match status" value="1"/>
</dbReference>
<organism evidence="8 9">
    <name type="scientific">Micromonospora pisi</name>
    <dbReference type="NCBI Taxonomy" id="589240"/>
    <lineage>
        <taxon>Bacteria</taxon>
        <taxon>Bacillati</taxon>
        <taxon>Actinomycetota</taxon>
        <taxon>Actinomycetes</taxon>
        <taxon>Micromonosporales</taxon>
        <taxon>Micromonosporaceae</taxon>
        <taxon>Micromonospora</taxon>
    </lineage>
</organism>
<dbReference type="Gene3D" id="1.20.144.10">
    <property type="entry name" value="Phosphatidic acid phosphatase type 2/haloperoxidase"/>
    <property type="match status" value="1"/>
</dbReference>
<feature type="transmembrane region" description="Helical" evidence="6">
    <location>
        <begin position="114"/>
        <end position="137"/>
    </location>
</feature>
<keyword evidence="9" id="KW-1185">Reference proteome</keyword>
<feature type="domain" description="Inositolphosphotransferase Aur1/Ipt1" evidence="7">
    <location>
        <begin position="107"/>
        <end position="275"/>
    </location>
</feature>
<feature type="transmembrane region" description="Helical" evidence="6">
    <location>
        <begin position="6"/>
        <end position="30"/>
    </location>
</feature>
<dbReference type="InterPro" id="IPR026841">
    <property type="entry name" value="Aur1/Ipt1"/>
</dbReference>
<accession>A0A495JGS2</accession>
<evidence type="ECO:0000256" key="1">
    <source>
        <dbReference type="ARBA" id="ARBA00004141"/>
    </source>
</evidence>
<dbReference type="PANTHER" id="PTHR31310:SF7">
    <property type="entry name" value="PA-PHOSPHATASE RELATED-FAMILY PROTEIN DDB_G0268928"/>
    <property type="match status" value="1"/>
</dbReference>
<protein>
    <submittedName>
        <fullName evidence="8">PAP2 superfamily protein</fullName>
    </submittedName>
</protein>
<sequence length="395" mass="43161">MALWIVAFVAGWLLIGLPTDPLYAFFWLWAATVAWRSHLPWRQHLTFARDWLPVVILLAIYNVSRGFADDYFQPHVTELIHADEWMFGWATGGQVPTVWLQQHLYHPDVRWYDVIASFVYFSHFVAALTAAVVLWLVSRPRWAAFMRRWFTLSLAGLITYFAYPAAPPWWASVHGFLPVDVARISNRGWQEFGLHGAGNTLNVLQLASNPVAAMPSLHTAYALFVVVFFLPTVKRRWWPLLLAYPLAMTFTLVYTGEHYVIDVLVGWAYVGGVFLLVGAGERWWAARRALGTAGPGSDPGGTNTGPGGPEHNPPPSGPTNGPTGGPGGASTDRGGPEQTRTGRLDPPTTGSGATGVDGTTNPTRPSTPGDSRPSSGVGAVPAQPTVNAEAGQRRR</sequence>
<feature type="transmembrane region" description="Helical" evidence="6">
    <location>
        <begin position="260"/>
        <end position="279"/>
    </location>
</feature>
<comment type="subcellular location">
    <subcellularLocation>
        <location evidence="1">Membrane</location>
        <topology evidence="1">Multi-pass membrane protein</topology>
    </subcellularLocation>
</comment>
<dbReference type="Proteomes" id="UP000277671">
    <property type="component" value="Unassembled WGS sequence"/>
</dbReference>
<dbReference type="AlphaFoldDB" id="A0A495JGS2"/>
<evidence type="ECO:0000256" key="4">
    <source>
        <dbReference type="ARBA" id="ARBA00023136"/>
    </source>
</evidence>
<dbReference type="EMBL" id="RBKT01000001">
    <property type="protein sequence ID" value="RKR87971.1"/>
    <property type="molecule type" value="Genomic_DNA"/>
</dbReference>
<evidence type="ECO:0000256" key="6">
    <source>
        <dbReference type="SAM" id="Phobius"/>
    </source>
</evidence>
<evidence type="ECO:0000256" key="5">
    <source>
        <dbReference type="SAM" id="MobiDB-lite"/>
    </source>
</evidence>
<evidence type="ECO:0000313" key="9">
    <source>
        <dbReference type="Proteomes" id="UP000277671"/>
    </source>
</evidence>
<dbReference type="CDD" id="cd03386">
    <property type="entry name" value="PAP2_Aur1_like"/>
    <property type="match status" value="1"/>
</dbReference>
<dbReference type="InterPro" id="IPR052185">
    <property type="entry name" value="IPC_Synthase-Related"/>
</dbReference>
<feature type="region of interest" description="Disordered" evidence="5">
    <location>
        <begin position="293"/>
        <end position="395"/>
    </location>
</feature>
<name>A0A495JGS2_9ACTN</name>
<feature type="compositionally biased region" description="Polar residues" evidence="5">
    <location>
        <begin position="357"/>
        <end position="374"/>
    </location>
</feature>
<dbReference type="GO" id="GO:0016020">
    <property type="term" value="C:membrane"/>
    <property type="evidence" value="ECO:0007669"/>
    <property type="project" value="UniProtKB-SubCell"/>
</dbReference>
<reference evidence="8 9" key="1">
    <citation type="submission" date="2018-10" db="EMBL/GenBank/DDBJ databases">
        <title>Sequencing the genomes of 1000 actinobacteria strains.</title>
        <authorList>
            <person name="Klenk H.-P."/>
        </authorList>
    </citation>
    <scope>NUCLEOTIDE SEQUENCE [LARGE SCALE GENOMIC DNA]</scope>
    <source>
        <strain evidence="8 9">DSM 45175</strain>
    </source>
</reference>
<dbReference type="SUPFAM" id="SSF48317">
    <property type="entry name" value="Acid phosphatase/Vanadium-dependent haloperoxidase"/>
    <property type="match status" value="1"/>
</dbReference>
<gene>
    <name evidence="8" type="ORF">BDK92_2274</name>
</gene>
<evidence type="ECO:0000256" key="3">
    <source>
        <dbReference type="ARBA" id="ARBA00022989"/>
    </source>
</evidence>
<evidence type="ECO:0000313" key="8">
    <source>
        <dbReference type="EMBL" id="RKR87971.1"/>
    </source>
</evidence>
<proteinExistence type="predicted"/>
<comment type="caution">
    <text evidence="8">The sequence shown here is derived from an EMBL/GenBank/DDBJ whole genome shotgun (WGS) entry which is preliminary data.</text>
</comment>
<dbReference type="InterPro" id="IPR036938">
    <property type="entry name" value="PAP2/HPO_sf"/>
</dbReference>
<keyword evidence="2 6" id="KW-0812">Transmembrane</keyword>
<feature type="transmembrane region" description="Helical" evidence="6">
    <location>
        <begin position="237"/>
        <end position="254"/>
    </location>
</feature>
<dbReference type="PANTHER" id="PTHR31310">
    <property type="match status" value="1"/>
</dbReference>
<keyword evidence="3 6" id="KW-1133">Transmembrane helix</keyword>